<protein>
    <submittedName>
        <fullName evidence="2">Uncharacterized protein</fullName>
    </submittedName>
</protein>
<evidence type="ECO:0000256" key="1">
    <source>
        <dbReference type="SAM" id="Phobius"/>
    </source>
</evidence>
<sequence>MPISQPVRETGLLVDSAQGPLLKLPGGGNWQIEPSRAVNRLIGERVMLEGTRSGFNDIACQRIWKEGTQRPHFEIGMVEKWIASALVAFSLFMAVFGYF</sequence>
<dbReference type="InterPro" id="IPR043856">
    <property type="entry name" value="DUF5818"/>
</dbReference>
<reference evidence="3" key="1">
    <citation type="submission" date="2019-01" db="EMBL/GenBank/DDBJ databases">
        <title>Sphingorhabdus lacus sp.nov., isolated from an oligotrophic freshwater lake.</title>
        <authorList>
            <person name="Park M."/>
        </authorList>
    </citation>
    <scope>NUCLEOTIDE SEQUENCE [LARGE SCALE GENOMIC DNA]</scope>
    <source>
        <strain evidence="3">IMCC1753</strain>
    </source>
</reference>
<keyword evidence="1" id="KW-1133">Transmembrane helix</keyword>
<name>A0A6I6L402_9SPHN</name>
<dbReference type="AlphaFoldDB" id="A0A6I6L402"/>
<evidence type="ECO:0000313" key="3">
    <source>
        <dbReference type="Proteomes" id="UP000428803"/>
    </source>
</evidence>
<organism evidence="2 3">
    <name type="scientific">Sphingorhabdus lacus</name>
    <dbReference type="NCBI Taxonomy" id="392610"/>
    <lineage>
        <taxon>Bacteria</taxon>
        <taxon>Pseudomonadati</taxon>
        <taxon>Pseudomonadota</taxon>
        <taxon>Alphaproteobacteria</taxon>
        <taxon>Sphingomonadales</taxon>
        <taxon>Sphingomonadaceae</taxon>
        <taxon>Sphingorhabdus</taxon>
    </lineage>
</organism>
<feature type="transmembrane region" description="Helical" evidence="1">
    <location>
        <begin position="81"/>
        <end position="98"/>
    </location>
</feature>
<dbReference type="KEGG" id="slaa:EUU25_09210"/>
<accession>A0A6I6L402</accession>
<dbReference type="Proteomes" id="UP000428803">
    <property type="component" value="Chromosome"/>
</dbReference>
<dbReference type="RefSeq" id="WP_158900333.1">
    <property type="nucleotide sequence ID" value="NZ_CP035733.1"/>
</dbReference>
<evidence type="ECO:0000313" key="2">
    <source>
        <dbReference type="EMBL" id="QGY80780.1"/>
    </source>
</evidence>
<dbReference type="EMBL" id="CP035733">
    <property type="protein sequence ID" value="QGY80780.1"/>
    <property type="molecule type" value="Genomic_DNA"/>
</dbReference>
<proteinExistence type="predicted"/>
<gene>
    <name evidence="2" type="ORF">EUU25_09210</name>
</gene>
<keyword evidence="3" id="KW-1185">Reference proteome</keyword>
<keyword evidence="1" id="KW-0812">Transmembrane</keyword>
<dbReference type="OrthoDB" id="7432856at2"/>
<dbReference type="Pfam" id="PF19135">
    <property type="entry name" value="DUF5818"/>
    <property type="match status" value="1"/>
</dbReference>
<keyword evidence="1" id="KW-0472">Membrane</keyword>